<keyword evidence="1" id="KW-0732">Signal</keyword>
<reference evidence="2 3" key="1">
    <citation type="journal article" date="2018" name="Evol. Lett.">
        <title>Horizontal gene cluster transfer increased hallucinogenic mushroom diversity.</title>
        <authorList>
            <person name="Reynolds H.T."/>
            <person name="Vijayakumar V."/>
            <person name="Gluck-Thaler E."/>
            <person name="Korotkin H.B."/>
            <person name="Matheny P.B."/>
            <person name="Slot J.C."/>
        </authorList>
    </citation>
    <scope>NUCLEOTIDE SEQUENCE [LARGE SCALE GENOMIC DNA]</scope>
    <source>
        <strain evidence="2 3">2629</strain>
    </source>
</reference>
<feature type="chain" id="PRO_5019013608" evidence="1">
    <location>
        <begin position="23"/>
        <end position="217"/>
    </location>
</feature>
<evidence type="ECO:0000256" key="1">
    <source>
        <dbReference type="SAM" id="SignalP"/>
    </source>
</evidence>
<dbReference type="OrthoDB" id="10607692at2759"/>
<evidence type="ECO:0000313" key="2">
    <source>
        <dbReference type="EMBL" id="PPR08310.1"/>
    </source>
</evidence>
<organism evidence="2 3">
    <name type="scientific">Panaeolus cyanescens</name>
    <dbReference type="NCBI Taxonomy" id="181874"/>
    <lineage>
        <taxon>Eukaryota</taxon>
        <taxon>Fungi</taxon>
        <taxon>Dikarya</taxon>
        <taxon>Basidiomycota</taxon>
        <taxon>Agaricomycotina</taxon>
        <taxon>Agaricomycetes</taxon>
        <taxon>Agaricomycetidae</taxon>
        <taxon>Agaricales</taxon>
        <taxon>Agaricineae</taxon>
        <taxon>Galeropsidaceae</taxon>
        <taxon>Panaeolus</taxon>
    </lineage>
</organism>
<feature type="signal peptide" evidence="1">
    <location>
        <begin position="1"/>
        <end position="22"/>
    </location>
</feature>
<sequence length="217" mass="23083">MLVDSFMIALFSLCAVRSNAAAVTLYSVALPVPDLPHFTTQSNISVTYSAINPTPGSDVTTYEVQEVHTKDVVINSFQGSASTSTVLSTPTTFTYTLVEGQSEYHMTRTVPIMTPPDQTQTVSEEVVNISDCDLDTEKMKGTCTLQFVEVVQELTVMSVSGSPTTSTVFSTVSVFPSVVYTGILVPLIPTETSAAGSTHSSSMFGLIATLLVFLGAL</sequence>
<dbReference type="EMBL" id="NHTK01000017">
    <property type="protein sequence ID" value="PPR08310.1"/>
    <property type="molecule type" value="Genomic_DNA"/>
</dbReference>
<accession>A0A409YZ62</accession>
<protein>
    <submittedName>
        <fullName evidence="2">Uncharacterized protein</fullName>
    </submittedName>
</protein>
<proteinExistence type="predicted"/>
<evidence type="ECO:0000313" key="3">
    <source>
        <dbReference type="Proteomes" id="UP000284842"/>
    </source>
</evidence>
<dbReference type="InParanoid" id="A0A409YZ62"/>
<keyword evidence="3" id="KW-1185">Reference proteome</keyword>
<comment type="caution">
    <text evidence="2">The sequence shown here is derived from an EMBL/GenBank/DDBJ whole genome shotgun (WGS) entry which is preliminary data.</text>
</comment>
<gene>
    <name evidence="2" type="ORF">CVT24_000769</name>
</gene>
<name>A0A409YZ62_9AGAR</name>
<dbReference type="AlphaFoldDB" id="A0A409YZ62"/>
<dbReference type="Proteomes" id="UP000284842">
    <property type="component" value="Unassembled WGS sequence"/>
</dbReference>